<dbReference type="PANTHER" id="PTHR34982">
    <property type="entry name" value="YOP PROTEINS TRANSLOCATION PROTEIN L"/>
    <property type="match status" value="1"/>
</dbReference>
<evidence type="ECO:0000256" key="3">
    <source>
        <dbReference type="ARBA" id="ARBA00022490"/>
    </source>
</evidence>
<keyword evidence="3" id="KW-0963">Cytoplasm</keyword>
<evidence type="ECO:0000313" key="8">
    <source>
        <dbReference type="Proteomes" id="UP001629392"/>
    </source>
</evidence>
<name>A0ABW9EDY3_9BURK</name>
<sequence length="209" mass="22723">MGLAFLITSENLQILSERKVLKQSEYSALLDAGSLLSTAQAERQRMLDEAQQGYERRLREGHAQGVEQGKREYAEQACGAALDAARTLDGLRDTIAGIVVKAVRTIVGESDPHVLYEAALRRIDALVRDEAFLVVRVAPTRRDAVAAALQQVWPERMAAGAGTASPIRIVTDSRLSEEQCIVETPSGTLDVGLDAQIDALRAAIRQRTS</sequence>
<evidence type="ECO:0000256" key="1">
    <source>
        <dbReference type="ARBA" id="ARBA00004496"/>
    </source>
</evidence>
<protein>
    <recommendedName>
        <fullName evidence="6">Type 3 secretion system stator protein</fullName>
    </recommendedName>
</protein>
<accession>A0ABW9EDY3</accession>
<dbReference type="Pfam" id="PF06635">
    <property type="entry name" value="T3SS_SCTL"/>
    <property type="match status" value="1"/>
</dbReference>
<evidence type="ECO:0000256" key="5">
    <source>
        <dbReference type="ARBA" id="ARBA00024335"/>
    </source>
</evidence>
<comment type="caution">
    <text evidence="7">The sequence shown here is derived from an EMBL/GenBank/DDBJ whole genome shotgun (WGS) entry which is preliminary data.</text>
</comment>
<comment type="subcellular location">
    <subcellularLocation>
        <location evidence="1">Cytoplasm</location>
    </subcellularLocation>
</comment>
<keyword evidence="8" id="KW-1185">Reference proteome</keyword>
<gene>
    <name evidence="7" type="primary">sctL</name>
    <name evidence="7" type="ORF">PQQ73_15785</name>
</gene>
<keyword evidence="2" id="KW-0813">Transport</keyword>
<dbReference type="EMBL" id="JAQQCL010000010">
    <property type="protein sequence ID" value="MFM0717792.1"/>
    <property type="molecule type" value="Genomic_DNA"/>
</dbReference>
<dbReference type="PANTHER" id="PTHR34982:SF1">
    <property type="entry name" value="FLAGELLAR ASSEMBLY PROTEIN FLIH"/>
    <property type="match status" value="1"/>
</dbReference>
<dbReference type="Proteomes" id="UP001629392">
    <property type="component" value="Unassembled WGS sequence"/>
</dbReference>
<evidence type="ECO:0000256" key="6">
    <source>
        <dbReference type="ARBA" id="ARBA00040494"/>
    </source>
</evidence>
<organism evidence="7 8">
    <name type="scientific">Paraburkholderia strydomiana</name>
    <dbReference type="NCBI Taxonomy" id="1245417"/>
    <lineage>
        <taxon>Bacteria</taxon>
        <taxon>Pseudomonadati</taxon>
        <taxon>Pseudomonadota</taxon>
        <taxon>Betaproteobacteria</taxon>
        <taxon>Burkholderiales</taxon>
        <taxon>Burkholderiaceae</taxon>
        <taxon>Paraburkholderia</taxon>
    </lineage>
</organism>
<dbReference type="InterPro" id="IPR012842">
    <property type="entry name" value="T3SS_SctL/SctL2"/>
</dbReference>
<dbReference type="RefSeq" id="WP_408144717.1">
    <property type="nucleotide sequence ID" value="NZ_JAQQCJ010000010.1"/>
</dbReference>
<dbReference type="InterPro" id="IPR051472">
    <property type="entry name" value="T3SS_Stator/FliH"/>
</dbReference>
<dbReference type="InterPro" id="IPR010586">
    <property type="entry name" value="T3SS_stator_protein"/>
</dbReference>
<evidence type="ECO:0000256" key="4">
    <source>
        <dbReference type="ARBA" id="ARBA00022927"/>
    </source>
</evidence>
<proteinExistence type="inferred from homology"/>
<comment type="similarity">
    <text evidence="5">Belongs to the SctL stator family.</text>
</comment>
<reference evidence="7 8" key="1">
    <citation type="journal article" date="2024" name="Chem. Sci.">
        <title>Discovery of megapolipeptins by genome mining of a Burkholderiales bacteria collection.</title>
        <authorList>
            <person name="Paulo B.S."/>
            <person name="Recchia M.J.J."/>
            <person name="Lee S."/>
            <person name="Fergusson C.H."/>
            <person name="Romanowski S.B."/>
            <person name="Hernandez A."/>
            <person name="Krull N."/>
            <person name="Liu D.Y."/>
            <person name="Cavanagh H."/>
            <person name="Bos A."/>
            <person name="Gray C.A."/>
            <person name="Murphy B.T."/>
            <person name="Linington R.G."/>
            <person name="Eustaquio A.S."/>
        </authorList>
    </citation>
    <scope>NUCLEOTIDE SEQUENCE [LARGE SCALE GENOMIC DNA]</scope>
    <source>
        <strain evidence="7 8">RL17-350-BIC-E</strain>
    </source>
</reference>
<evidence type="ECO:0000256" key="2">
    <source>
        <dbReference type="ARBA" id="ARBA00022448"/>
    </source>
</evidence>
<dbReference type="NCBIfam" id="TIGR02499">
    <property type="entry name" value="HrpE_YscL_not"/>
    <property type="match status" value="1"/>
</dbReference>
<evidence type="ECO:0000313" key="7">
    <source>
        <dbReference type="EMBL" id="MFM0717792.1"/>
    </source>
</evidence>
<keyword evidence="4" id="KW-0653">Protein transport</keyword>